<gene>
    <name evidence="1" type="ORF">J416_09906</name>
</gene>
<reference evidence="1 2" key="1">
    <citation type="submission" date="2013-03" db="EMBL/GenBank/DDBJ databases">
        <title>Draft genome sequence of Gracibacillus halophilus YIM-C55.5, a moderately halophilic and thermophilic organism from the Xiaochaidamu salt lake.</title>
        <authorList>
            <person name="Sugumar T."/>
            <person name="Polireddy D.R."/>
            <person name="Antony A."/>
            <person name="Madhava Y.R."/>
            <person name="Sivakumar N."/>
        </authorList>
    </citation>
    <scope>NUCLEOTIDE SEQUENCE [LARGE SCALE GENOMIC DNA]</scope>
    <source>
        <strain evidence="1 2">YIM-C55.5</strain>
    </source>
</reference>
<dbReference type="EMBL" id="APML01000036">
    <property type="protein sequence ID" value="ENH96609.1"/>
    <property type="molecule type" value="Genomic_DNA"/>
</dbReference>
<organism evidence="1 2">
    <name type="scientific">Gracilibacillus halophilus YIM-C55.5</name>
    <dbReference type="NCBI Taxonomy" id="1308866"/>
    <lineage>
        <taxon>Bacteria</taxon>
        <taxon>Bacillati</taxon>
        <taxon>Bacillota</taxon>
        <taxon>Bacilli</taxon>
        <taxon>Bacillales</taxon>
        <taxon>Bacillaceae</taxon>
        <taxon>Gracilibacillus</taxon>
    </lineage>
</organism>
<name>N4WBJ4_9BACI</name>
<dbReference type="OrthoDB" id="9909109at2"/>
<evidence type="ECO:0000313" key="2">
    <source>
        <dbReference type="Proteomes" id="UP000012283"/>
    </source>
</evidence>
<comment type="caution">
    <text evidence="1">The sequence shown here is derived from an EMBL/GenBank/DDBJ whole genome shotgun (WGS) entry which is preliminary data.</text>
</comment>
<dbReference type="Proteomes" id="UP000012283">
    <property type="component" value="Unassembled WGS sequence"/>
</dbReference>
<dbReference type="AlphaFoldDB" id="N4WBJ4"/>
<dbReference type="RefSeq" id="WP_003469393.1">
    <property type="nucleotide sequence ID" value="NZ_APML01000036.1"/>
</dbReference>
<sequence length="154" mass="18686">MRNLMENIKLWFLFTFWKVRHFFSKEEASPTGPFLEDDDHFSAIPQESYRRLFQRDQMEPHIYMNQQMFERITNRLPRHYRIPNQTSLQTIERIAAYRLIPRNKKPERLPKENEEVVSTDHIAQTIRDKVPVNYQFPTPLLSHQTVMQVKEGNR</sequence>
<proteinExistence type="predicted"/>
<evidence type="ECO:0000313" key="1">
    <source>
        <dbReference type="EMBL" id="ENH96609.1"/>
    </source>
</evidence>
<dbReference type="PATRIC" id="fig|1308866.3.peg.2010"/>
<keyword evidence="2" id="KW-1185">Reference proteome</keyword>
<accession>N4WBJ4</accession>
<protein>
    <submittedName>
        <fullName evidence="1">Uncharacterized protein</fullName>
    </submittedName>
</protein>
<dbReference type="STRING" id="1308866.J416_09906"/>